<dbReference type="RefSeq" id="WP_284032509.1">
    <property type="nucleotide sequence ID" value="NZ_CP126154.1"/>
</dbReference>
<evidence type="ECO:0000256" key="2">
    <source>
        <dbReference type="ARBA" id="ARBA00012417"/>
    </source>
</evidence>
<evidence type="ECO:0000313" key="10">
    <source>
        <dbReference type="Proteomes" id="UP001596461"/>
    </source>
</evidence>
<evidence type="ECO:0000313" key="9">
    <source>
        <dbReference type="EMBL" id="MFC7070501.1"/>
    </source>
</evidence>
<dbReference type="Gene3D" id="3.90.1600.10">
    <property type="entry name" value="Palm domain of DNA polymerase"/>
    <property type="match status" value="1"/>
</dbReference>
<comment type="caution">
    <text evidence="9">The sequence shown here is derived from an EMBL/GenBank/DDBJ whole genome shotgun (WGS) entry which is preliminary data.</text>
</comment>
<dbReference type="PANTHER" id="PTHR10322">
    <property type="entry name" value="DNA POLYMERASE CATALYTIC SUBUNIT"/>
    <property type="match status" value="1"/>
</dbReference>
<dbReference type="EC" id="2.7.7.7" evidence="2"/>
<dbReference type="AlphaFoldDB" id="A0ABD5WGP2"/>
<accession>A0ABD5WGP2</accession>
<name>A0ABD5WGP2_9EURY</name>
<dbReference type="GO" id="GO:0003677">
    <property type="term" value="F:DNA binding"/>
    <property type="evidence" value="ECO:0007669"/>
    <property type="project" value="UniProtKB-KW"/>
</dbReference>
<evidence type="ECO:0000256" key="5">
    <source>
        <dbReference type="ARBA" id="ARBA00022932"/>
    </source>
</evidence>
<evidence type="ECO:0000259" key="8">
    <source>
        <dbReference type="Pfam" id="PF00136"/>
    </source>
</evidence>
<dbReference type="PANTHER" id="PTHR10322:SF23">
    <property type="entry name" value="DNA POLYMERASE DELTA CATALYTIC SUBUNIT"/>
    <property type="match status" value="1"/>
</dbReference>
<dbReference type="Gene3D" id="1.10.132.60">
    <property type="entry name" value="DNA polymerase family B, C-terminal domain"/>
    <property type="match status" value="1"/>
</dbReference>
<gene>
    <name evidence="9" type="ORF">ACFQL9_12685</name>
</gene>
<sequence>MVLTIDFDDEQVTEWHLAGDGVEARTITDYRPTLYVGAPVSQLYGKEGGQTPDPRMPRRGALSASLQEIRSFLDGQEAVVDLCPDVWRQTFRTSFRPVLRVECRRVQDVRSVARRVHQFGDPDEHTCYNVDLTRQLRYTLETDCDPSPDTSIRELQTLRLSFPAHESELSALSKLRVDGELVGESPKEVAAAVADRVNENDPDVLIVDTARVVPLLFEAAEKYDLQPYSLGRESGYTQLASASTYTSYGQVGHSPARYSVPGRVILDRSNTFFYSEAGLAGCLDLVERAGLPLQELSWASIGRVLTAMQIREARSRGVLVPWRAWRPEFFRSASTLDTADRGGTTLAPEVGVHEEVHELDFSSMYPNIIREYNVSPETVRCGCCDNAAVPNVGYSICERDGYLPDVLGPLIDGRSEIKQRIRESDDPDEVARLESRSSAIKWILVSCFGYQGFSNAKFGRIECHESINAFAREILLDAKAALEAGGWRVLHGIVDSIWVTPAPDVPESDRRPLNVIAKEVSEEVGIELEYEGAFDWVAFCPRRGGDGGALTRYFGRRRGEEYPEEGLGDAVKTRGIECRQDDTPAWINRLQATLIRTLDETHDAEAVCGVLREWIERLEEGEVAPEELLIEQRVSKRVERYTHETVTVAALKRAKWKDCALAPGQRVRYLVVDGDARGLGRVRLDHEALRSYDEGWYRAQAIRAAESVLSALGWDRDKIQSALSMASIPTLERY</sequence>
<keyword evidence="4 9" id="KW-0548">Nucleotidyltransferase</keyword>
<keyword evidence="10" id="KW-1185">Reference proteome</keyword>
<dbReference type="GeneID" id="81124367"/>
<proteinExistence type="inferred from homology"/>
<evidence type="ECO:0000256" key="1">
    <source>
        <dbReference type="ARBA" id="ARBA00005755"/>
    </source>
</evidence>
<dbReference type="Proteomes" id="UP001596461">
    <property type="component" value="Unassembled WGS sequence"/>
</dbReference>
<dbReference type="InterPro" id="IPR006172">
    <property type="entry name" value="DNA-dir_DNA_pol_B"/>
</dbReference>
<dbReference type="GO" id="GO:0003887">
    <property type="term" value="F:DNA-directed DNA polymerase activity"/>
    <property type="evidence" value="ECO:0007669"/>
    <property type="project" value="UniProtKB-KW"/>
</dbReference>
<dbReference type="InterPro" id="IPR042087">
    <property type="entry name" value="DNA_pol_B_thumb"/>
</dbReference>
<keyword evidence="5 9" id="KW-0239">DNA-directed DNA polymerase</keyword>
<dbReference type="InterPro" id="IPR023211">
    <property type="entry name" value="DNA_pol_palm_dom_sf"/>
</dbReference>
<comment type="catalytic activity">
    <reaction evidence="7">
        <text>DNA(n) + a 2'-deoxyribonucleoside 5'-triphosphate = DNA(n+1) + diphosphate</text>
        <dbReference type="Rhea" id="RHEA:22508"/>
        <dbReference type="Rhea" id="RHEA-COMP:17339"/>
        <dbReference type="Rhea" id="RHEA-COMP:17340"/>
        <dbReference type="ChEBI" id="CHEBI:33019"/>
        <dbReference type="ChEBI" id="CHEBI:61560"/>
        <dbReference type="ChEBI" id="CHEBI:173112"/>
        <dbReference type="EC" id="2.7.7.7"/>
    </reaction>
</comment>
<reference evidence="9 10" key="1">
    <citation type="journal article" date="2019" name="Int. J. Syst. Evol. Microbiol.">
        <title>The Global Catalogue of Microorganisms (GCM) 10K type strain sequencing project: providing services to taxonomists for standard genome sequencing and annotation.</title>
        <authorList>
            <consortium name="The Broad Institute Genomics Platform"/>
            <consortium name="The Broad Institute Genome Sequencing Center for Infectious Disease"/>
            <person name="Wu L."/>
            <person name="Ma J."/>
        </authorList>
    </citation>
    <scope>NUCLEOTIDE SEQUENCE [LARGE SCALE GENOMIC DNA]</scope>
    <source>
        <strain evidence="9 10">DT31</strain>
    </source>
</reference>
<evidence type="ECO:0000256" key="3">
    <source>
        <dbReference type="ARBA" id="ARBA00022679"/>
    </source>
</evidence>
<dbReference type="Gene3D" id="1.10.287.690">
    <property type="entry name" value="Helix hairpin bin"/>
    <property type="match status" value="1"/>
</dbReference>
<dbReference type="EMBL" id="JBHTAH010000011">
    <property type="protein sequence ID" value="MFC7070501.1"/>
    <property type="molecule type" value="Genomic_DNA"/>
</dbReference>
<comment type="similarity">
    <text evidence="1">Belongs to the DNA polymerase type-B family.</text>
</comment>
<dbReference type="InterPro" id="IPR043502">
    <property type="entry name" value="DNA/RNA_pol_sf"/>
</dbReference>
<dbReference type="SUPFAM" id="SSF56672">
    <property type="entry name" value="DNA/RNA polymerases"/>
    <property type="match status" value="1"/>
</dbReference>
<keyword evidence="3 9" id="KW-0808">Transferase</keyword>
<dbReference type="InterPro" id="IPR006134">
    <property type="entry name" value="DNA-dir_DNA_pol_B_multi_dom"/>
</dbReference>
<dbReference type="Pfam" id="PF00136">
    <property type="entry name" value="DNA_pol_B"/>
    <property type="match status" value="1"/>
</dbReference>
<dbReference type="NCBIfam" id="NF004418">
    <property type="entry name" value="PRK05761.1-4"/>
    <property type="match status" value="1"/>
</dbReference>
<keyword evidence="6" id="KW-0238">DNA-binding</keyword>
<evidence type="ECO:0000256" key="6">
    <source>
        <dbReference type="ARBA" id="ARBA00023125"/>
    </source>
</evidence>
<evidence type="ECO:0000256" key="4">
    <source>
        <dbReference type="ARBA" id="ARBA00022695"/>
    </source>
</evidence>
<protein>
    <recommendedName>
        <fullName evidence="2">DNA-directed DNA polymerase</fullName>
        <ecNumber evidence="2">2.7.7.7</ecNumber>
    </recommendedName>
</protein>
<evidence type="ECO:0000256" key="7">
    <source>
        <dbReference type="ARBA" id="ARBA00049244"/>
    </source>
</evidence>
<organism evidence="9 10">
    <name type="scientific">Halobaculum lipolyticum</name>
    <dbReference type="NCBI Taxonomy" id="3032001"/>
    <lineage>
        <taxon>Archaea</taxon>
        <taxon>Methanobacteriati</taxon>
        <taxon>Methanobacteriota</taxon>
        <taxon>Stenosarchaea group</taxon>
        <taxon>Halobacteria</taxon>
        <taxon>Halobacteriales</taxon>
        <taxon>Haloferacaceae</taxon>
        <taxon>Halobaculum</taxon>
    </lineage>
</organism>
<feature type="domain" description="DNA-directed DNA polymerase family B multifunctional" evidence="8">
    <location>
        <begin position="311"/>
        <end position="676"/>
    </location>
</feature>
<dbReference type="SMART" id="SM00486">
    <property type="entry name" value="POLBc"/>
    <property type="match status" value="1"/>
</dbReference>
<dbReference type="InterPro" id="IPR050240">
    <property type="entry name" value="DNA_pol_type-B"/>
</dbReference>